<dbReference type="OrthoDB" id="8862546at2"/>
<organism evidence="2 3">
    <name type="scientific">Chitinimonas arctica</name>
    <dbReference type="NCBI Taxonomy" id="2594795"/>
    <lineage>
        <taxon>Bacteria</taxon>
        <taxon>Pseudomonadati</taxon>
        <taxon>Pseudomonadota</taxon>
        <taxon>Betaproteobacteria</taxon>
        <taxon>Neisseriales</taxon>
        <taxon>Chitinibacteraceae</taxon>
        <taxon>Chitinimonas</taxon>
    </lineage>
</organism>
<keyword evidence="1" id="KW-0812">Transmembrane</keyword>
<protein>
    <submittedName>
        <fullName evidence="2">Uncharacterized protein</fullName>
    </submittedName>
</protein>
<evidence type="ECO:0000313" key="3">
    <source>
        <dbReference type="Proteomes" id="UP000317550"/>
    </source>
</evidence>
<evidence type="ECO:0000256" key="1">
    <source>
        <dbReference type="SAM" id="Phobius"/>
    </source>
</evidence>
<dbReference type="AlphaFoldDB" id="A0A516SEM1"/>
<keyword evidence="3" id="KW-1185">Reference proteome</keyword>
<evidence type="ECO:0000313" key="2">
    <source>
        <dbReference type="EMBL" id="QDQ26583.1"/>
    </source>
</evidence>
<accession>A0A516SEM1</accession>
<sequence>MSFGESIWTPFVWVVNFMGPIYWTVAITVLLFAWLFPKTLWVKCLGTILVVLVFGYLPITWGLHDYREKTKSAATAAAAKALYESRCKGAGEKIYRKVSGVDGIFLMKLRPEGVNFQDQFALNDPYGADFDGEAYPRSFLRGHYIYPFPLPLGWPPRTGYLYVDAIDKKDGLRYRYTGYRKADPAPFADPGSTIFISDKMLTKVTPPRYGVIYDDISTREDRKYWIAGSSLRVVDMETKEVIAERIGYMIDLGQGSNSGGRSPWGFAADTACPGFDRKPGRLEKYRGFSAQIYQTLDFVEKVLIPTGE</sequence>
<proteinExistence type="predicted"/>
<reference evidence="3" key="1">
    <citation type="submission" date="2019-07" db="EMBL/GenBank/DDBJ databases">
        <title>Chitinimonas sp. nov., isolated from Ny-Alesund, arctica soil.</title>
        <authorList>
            <person name="Xu Q."/>
            <person name="Peng F."/>
        </authorList>
    </citation>
    <scope>NUCLEOTIDE SEQUENCE [LARGE SCALE GENOMIC DNA]</scope>
    <source>
        <strain evidence="3">R3-44</strain>
    </source>
</reference>
<keyword evidence="1" id="KW-1133">Transmembrane helix</keyword>
<dbReference type="RefSeq" id="WP_144277977.1">
    <property type="nucleotide sequence ID" value="NZ_CP041730.1"/>
</dbReference>
<gene>
    <name evidence="2" type="ORF">FNU76_09470</name>
</gene>
<feature type="transmembrane region" description="Helical" evidence="1">
    <location>
        <begin position="40"/>
        <end position="63"/>
    </location>
</feature>
<keyword evidence="1" id="KW-0472">Membrane</keyword>
<dbReference type="KEGG" id="cari:FNU76_09470"/>
<name>A0A516SEM1_9NEIS</name>
<dbReference type="EMBL" id="CP041730">
    <property type="protein sequence ID" value="QDQ26583.1"/>
    <property type="molecule type" value="Genomic_DNA"/>
</dbReference>
<dbReference type="Proteomes" id="UP000317550">
    <property type="component" value="Chromosome"/>
</dbReference>
<feature type="transmembrane region" description="Helical" evidence="1">
    <location>
        <begin position="12"/>
        <end position="34"/>
    </location>
</feature>